<feature type="transmembrane region" description="Helical" evidence="6">
    <location>
        <begin position="305"/>
        <end position="328"/>
    </location>
</feature>
<evidence type="ECO:0000256" key="3">
    <source>
        <dbReference type="ARBA" id="ARBA00022989"/>
    </source>
</evidence>
<dbReference type="EMBL" id="JNVN01000488">
    <property type="protein sequence ID" value="KHJ35186.1"/>
    <property type="molecule type" value="Genomic_DNA"/>
</dbReference>
<protein>
    <submittedName>
        <fullName evidence="9">Putative sulfate transporter family protein</fullName>
    </submittedName>
</protein>
<dbReference type="InterPro" id="IPR014710">
    <property type="entry name" value="RmlC-like_jellyroll"/>
</dbReference>
<dbReference type="SUPFAM" id="SSF52091">
    <property type="entry name" value="SpoIIaa-like"/>
    <property type="match status" value="1"/>
</dbReference>
<dbReference type="GO" id="GO:0000329">
    <property type="term" value="C:fungal-type vacuole membrane"/>
    <property type="evidence" value="ECO:0007669"/>
    <property type="project" value="EnsemblFungi"/>
</dbReference>
<organism evidence="9 10">
    <name type="scientific">Uncinula necator</name>
    <name type="common">Grape powdery mildew</name>
    <dbReference type="NCBI Taxonomy" id="52586"/>
    <lineage>
        <taxon>Eukaryota</taxon>
        <taxon>Fungi</taxon>
        <taxon>Dikarya</taxon>
        <taxon>Ascomycota</taxon>
        <taxon>Pezizomycotina</taxon>
        <taxon>Leotiomycetes</taxon>
        <taxon>Erysiphales</taxon>
        <taxon>Erysiphaceae</taxon>
        <taxon>Erysiphe</taxon>
    </lineage>
</organism>
<evidence type="ECO:0000256" key="4">
    <source>
        <dbReference type="ARBA" id="ARBA00023136"/>
    </source>
</evidence>
<dbReference type="CDD" id="cd00038">
    <property type="entry name" value="CAP_ED"/>
    <property type="match status" value="1"/>
</dbReference>
<feature type="transmembrane region" description="Helical" evidence="6">
    <location>
        <begin position="446"/>
        <end position="478"/>
    </location>
</feature>
<dbReference type="CDD" id="cd07042">
    <property type="entry name" value="STAS_SulP_like_sulfate_transporter"/>
    <property type="match status" value="1"/>
</dbReference>
<accession>A0A0B1PE39</accession>
<gene>
    <name evidence="9" type="ORF">EV44_g4948</name>
</gene>
<feature type="transmembrane region" description="Helical" evidence="6">
    <location>
        <begin position="276"/>
        <end position="293"/>
    </location>
</feature>
<dbReference type="InterPro" id="IPR011547">
    <property type="entry name" value="SLC26A/SulP_dom"/>
</dbReference>
<dbReference type="AlphaFoldDB" id="A0A0B1PE39"/>
<comment type="subcellular location">
    <subcellularLocation>
        <location evidence="1">Membrane</location>
        <topology evidence="1">Multi-pass membrane protein</topology>
    </subcellularLocation>
</comment>
<feature type="transmembrane region" description="Helical" evidence="6">
    <location>
        <begin position="406"/>
        <end position="426"/>
    </location>
</feature>
<comment type="caution">
    <text evidence="9">The sequence shown here is derived from an EMBL/GenBank/DDBJ whole genome shotgun (WGS) entry which is preliminary data.</text>
</comment>
<proteinExistence type="predicted"/>
<dbReference type="OMA" id="ENEDFWF"/>
<dbReference type="Pfam" id="PF00027">
    <property type="entry name" value="cNMP_binding"/>
    <property type="match status" value="1"/>
</dbReference>
<keyword evidence="2 6" id="KW-0812">Transmembrane</keyword>
<dbReference type="InterPro" id="IPR000595">
    <property type="entry name" value="cNMP-bd_dom"/>
</dbReference>
<keyword evidence="4 6" id="KW-0472">Membrane</keyword>
<reference evidence="9 10" key="1">
    <citation type="journal article" date="2014" name="BMC Genomics">
        <title>Adaptive genomic structural variation in the grape powdery mildew pathogen, Erysiphe necator.</title>
        <authorList>
            <person name="Jones L."/>
            <person name="Riaz S."/>
            <person name="Morales-Cruz A."/>
            <person name="Amrine K.C."/>
            <person name="McGuire B."/>
            <person name="Gubler W.D."/>
            <person name="Walker M.A."/>
            <person name="Cantu D."/>
        </authorList>
    </citation>
    <scope>NUCLEOTIDE SEQUENCE [LARGE SCALE GENOMIC DNA]</scope>
    <source>
        <strain evidence="10">c</strain>
    </source>
</reference>
<feature type="transmembrane region" description="Helical" evidence="6">
    <location>
        <begin position="200"/>
        <end position="226"/>
    </location>
</feature>
<evidence type="ECO:0000313" key="10">
    <source>
        <dbReference type="Proteomes" id="UP000030854"/>
    </source>
</evidence>
<dbReference type="GO" id="GO:0034618">
    <property type="term" value="F:arginine binding"/>
    <property type="evidence" value="ECO:0007669"/>
    <property type="project" value="EnsemblFungi"/>
</dbReference>
<evidence type="ECO:0000256" key="1">
    <source>
        <dbReference type="ARBA" id="ARBA00004141"/>
    </source>
</evidence>
<evidence type="ECO:0000259" key="8">
    <source>
        <dbReference type="PROSITE" id="PS50801"/>
    </source>
</evidence>
<sequence length="896" mass="100534">MDGEMTENGMGQRPRTMNSSDLRPSLTERTALLKRKIVWNGHNRFSRLETQQEAYMCEMKFRKFRKRIHKIIIRFKSTGCNIARLLSNPKTWNGEVIWKKAILAPIEVLPAVALGLLLNILDALSYGMILFPLGEPLFSKLGPAGISMFFVSCIVSQLVFSCGGSVFRGGVGSEMIEVVPFFHLMAGTILKEIGDTNPSAVIATTILTYAISSLLTGAVFFLIGYLKVGHMVGFIPRHILIGCIGGVGFFLMITGLEVTARLDKLEYSLLTLHRLFQPDTVSLWVIPLALAVLQISTESIIDFKYFLPAFVLTIPVVFYFIIACFSTLNVSNLRNDGWIFQSPEAGESWWYFYTLYNFRIIRWDSILKCVPAMFALTFFGILHVPINVPSLASAIGEDRIDLNSELLAHGASNALSGMFGSVQNYLVYTNSVIFIKSGGGSQLAGIMLAIATGIVMMMGSLIIGYIPIMMVGALMFILGIELLKEAVWDPRKKLKSLEYLTVVTIVIVMGIYDFVIGIFVGIALALVTLVFQTSQIPAVRAIYSGEVVGSTVHRSPIQHRYLKKVGGQICVVKLNGFLFFGTIANVEDRMRQIIEKDEFDRRPIRFLIFDLFHVTGLDFSAREAFGRINRFMCKKGIQIIMSGLNNRVELRLSLEAVDLCKDDKIQMFEDLNLALESCENVLLRTFHSNRDAQIELLKKTRGLDVPVQNSSDLYTSINQCNTPRGNQLIQVATNTLNQGLNEMRFFNIRGPLHIILQSFGALTILEDEFWYKAVPYFNRKDFIANTIVYQSGDQANDFFLLEQGIMYAEYDLPQGNFCEKIVACTTFGELPFFSDTTQTATVVAESDCATWVLDRENWISLQKLEPELAHELLRVVLKITSDRIKSITNYVLTTTS</sequence>
<dbReference type="PANTHER" id="PTHR43310:SF4">
    <property type="entry name" value="AFR304WP"/>
    <property type="match status" value="1"/>
</dbReference>
<dbReference type="SUPFAM" id="SSF51206">
    <property type="entry name" value="cAMP-binding domain-like"/>
    <property type="match status" value="1"/>
</dbReference>
<dbReference type="Pfam" id="PF01740">
    <property type="entry name" value="STAS"/>
    <property type="match status" value="1"/>
</dbReference>
<feature type="domain" description="Cyclic nucleotide-binding" evidence="7">
    <location>
        <begin position="761"/>
        <end position="861"/>
    </location>
</feature>
<dbReference type="PROSITE" id="PS50042">
    <property type="entry name" value="CNMP_BINDING_3"/>
    <property type="match status" value="1"/>
</dbReference>
<dbReference type="Pfam" id="PF00916">
    <property type="entry name" value="Sulfate_transp"/>
    <property type="match status" value="1"/>
</dbReference>
<dbReference type="Gene3D" id="2.60.120.10">
    <property type="entry name" value="Jelly Rolls"/>
    <property type="match status" value="1"/>
</dbReference>
<dbReference type="GO" id="GO:0034490">
    <property type="term" value="P:basic amino acid transmembrane import into vacuole"/>
    <property type="evidence" value="ECO:0007669"/>
    <property type="project" value="EnsemblFungi"/>
</dbReference>
<feature type="transmembrane region" description="Helical" evidence="6">
    <location>
        <begin position="108"/>
        <end position="129"/>
    </location>
</feature>
<dbReference type="PANTHER" id="PTHR43310">
    <property type="entry name" value="SULFATE TRANSPORTER YBAR-RELATED"/>
    <property type="match status" value="1"/>
</dbReference>
<dbReference type="GO" id="GO:0015174">
    <property type="term" value="F:basic amino acid transmembrane transporter activity"/>
    <property type="evidence" value="ECO:0007669"/>
    <property type="project" value="EnsemblFungi"/>
</dbReference>
<evidence type="ECO:0000256" key="6">
    <source>
        <dbReference type="SAM" id="Phobius"/>
    </source>
</evidence>
<evidence type="ECO:0000259" key="7">
    <source>
        <dbReference type="PROSITE" id="PS50042"/>
    </source>
</evidence>
<dbReference type="SMART" id="SM00100">
    <property type="entry name" value="cNMP"/>
    <property type="match status" value="1"/>
</dbReference>
<keyword evidence="10" id="KW-1185">Reference proteome</keyword>
<feature type="transmembrane region" description="Helical" evidence="6">
    <location>
        <begin position="499"/>
        <end position="531"/>
    </location>
</feature>
<dbReference type="InterPro" id="IPR018490">
    <property type="entry name" value="cNMP-bd_dom_sf"/>
</dbReference>
<feature type="transmembrane region" description="Helical" evidence="6">
    <location>
        <begin position="365"/>
        <end position="386"/>
    </location>
</feature>
<name>A0A0B1PE39_UNCNE</name>
<evidence type="ECO:0000313" key="9">
    <source>
        <dbReference type="EMBL" id="KHJ35186.1"/>
    </source>
</evidence>
<dbReference type="Gene3D" id="3.30.750.24">
    <property type="entry name" value="STAS domain"/>
    <property type="match status" value="1"/>
</dbReference>
<feature type="transmembrane region" description="Helical" evidence="6">
    <location>
        <begin position="141"/>
        <end position="163"/>
    </location>
</feature>
<dbReference type="Proteomes" id="UP000030854">
    <property type="component" value="Unassembled WGS sequence"/>
</dbReference>
<evidence type="ECO:0000256" key="5">
    <source>
        <dbReference type="SAM" id="MobiDB-lite"/>
    </source>
</evidence>
<feature type="domain" description="STAS" evidence="8">
    <location>
        <begin position="569"/>
        <end position="678"/>
    </location>
</feature>
<keyword evidence="3 6" id="KW-1133">Transmembrane helix</keyword>
<dbReference type="HOGENOM" id="CLU_003182_0_2_1"/>
<feature type="region of interest" description="Disordered" evidence="5">
    <location>
        <begin position="1"/>
        <end position="22"/>
    </location>
</feature>
<dbReference type="InterPro" id="IPR036513">
    <property type="entry name" value="STAS_dom_sf"/>
</dbReference>
<feature type="transmembrane region" description="Helical" evidence="6">
    <location>
        <begin position="238"/>
        <end position="256"/>
    </location>
</feature>
<dbReference type="InterPro" id="IPR052706">
    <property type="entry name" value="Membrane-Transporter-like"/>
</dbReference>
<dbReference type="STRING" id="52586.A0A0B1PE39"/>
<dbReference type="PROSITE" id="PS50801">
    <property type="entry name" value="STAS"/>
    <property type="match status" value="1"/>
</dbReference>
<evidence type="ECO:0000256" key="2">
    <source>
        <dbReference type="ARBA" id="ARBA00022692"/>
    </source>
</evidence>
<dbReference type="InterPro" id="IPR002645">
    <property type="entry name" value="STAS_dom"/>
</dbReference>